<gene>
    <name evidence="1" type="ORF">BTMF_LOCUS3213</name>
</gene>
<name>A0A0R3QC31_9BILA</name>
<dbReference type="WBParaSite" id="BTMF_0000391101-mRNA-1">
    <property type="protein sequence ID" value="BTMF_0000391101-mRNA-1"/>
    <property type="gene ID" value="BTMF_0000391101"/>
</dbReference>
<keyword evidence="2" id="KW-1185">Reference proteome</keyword>
<protein>
    <submittedName>
        <fullName evidence="1 3">Uncharacterized protein</fullName>
    </submittedName>
</protein>
<proteinExistence type="predicted"/>
<organism evidence="3">
    <name type="scientific">Brugia timori</name>
    <dbReference type="NCBI Taxonomy" id="42155"/>
    <lineage>
        <taxon>Eukaryota</taxon>
        <taxon>Metazoa</taxon>
        <taxon>Ecdysozoa</taxon>
        <taxon>Nematoda</taxon>
        <taxon>Chromadorea</taxon>
        <taxon>Rhabditida</taxon>
        <taxon>Spirurina</taxon>
        <taxon>Spiruromorpha</taxon>
        <taxon>Filarioidea</taxon>
        <taxon>Onchocercidae</taxon>
        <taxon>Brugia</taxon>
    </lineage>
</organism>
<evidence type="ECO:0000313" key="3">
    <source>
        <dbReference type="WBParaSite" id="BTMF_0000391101-mRNA-1"/>
    </source>
</evidence>
<reference evidence="1 2" key="2">
    <citation type="submission" date="2018-11" db="EMBL/GenBank/DDBJ databases">
        <authorList>
            <consortium name="Pathogen Informatics"/>
        </authorList>
    </citation>
    <scope>NUCLEOTIDE SEQUENCE [LARGE SCALE GENOMIC DNA]</scope>
</reference>
<dbReference type="Proteomes" id="UP000280834">
    <property type="component" value="Unassembled WGS sequence"/>
</dbReference>
<reference evidence="3" key="1">
    <citation type="submission" date="2017-02" db="UniProtKB">
        <authorList>
            <consortium name="WormBaseParasite"/>
        </authorList>
    </citation>
    <scope>IDENTIFICATION</scope>
</reference>
<evidence type="ECO:0000313" key="1">
    <source>
        <dbReference type="EMBL" id="VDO14273.1"/>
    </source>
</evidence>
<sequence>MLCFHYVNKVFQEIFAFLELRIGSEIEVEEDNKTNRKQRIQSLPSCSGYSR</sequence>
<dbReference type="AlphaFoldDB" id="A0A0R3QC31"/>
<accession>A0A0R3QC31</accession>
<evidence type="ECO:0000313" key="2">
    <source>
        <dbReference type="Proteomes" id="UP000280834"/>
    </source>
</evidence>
<dbReference type="EMBL" id="UZAG01002847">
    <property type="protein sequence ID" value="VDO14273.1"/>
    <property type="molecule type" value="Genomic_DNA"/>
</dbReference>